<dbReference type="AlphaFoldDB" id="A0A4Z0HBQ5"/>
<dbReference type="RefSeq" id="WP_135339843.1">
    <property type="nucleotide sequence ID" value="NZ_JBHLTX010000017.1"/>
</dbReference>
<organism evidence="1 2">
    <name type="scientific">Streptomyces palmae</name>
    <dbReference type="NCBI Taxonomy" id="1701085"/>
    <lineage>
        <taxon>Bacteria</taxon>
        <taxon>Bacillati</taxon>
        <taxon>Actinomycetota</taxon>
        <taxon>Actinomycetes</taxon>
        <taxon>Kitasatosporales</taxon>
        <taxon>Streptomycetaceae</taxon>
        <taxon>Streptomyces</taxon>
    </lineage>
</organism>
<dbReference type="EMBL" id="SRID01000143">
    <property type="protein sequence ID" value="TGB07818.1"/>
    <property type="molecule type" value="Genomic_DNA"/>
</dbReference>
<gene>
    <name evidence="1" type="ORF">E4099_16600</name>
</gene>
<keyword evidence="2" id="KW-1185">Reference proteome</keyword>
<proteinExistence type="predicted"/>
<evidence type="ECO:0000313" key="1">
    <source>
        <dbReference type="EMBL" id="TGB07818.1"/>
    </source>
</evidence>
<reference evidence="1 2" key="1">
    <citation type="submission" date="2019-03" db="EMBL/GenBank/DDBJ databases">
        <authorList>
            <person name="Gonzalez-Pimentel J.L."/>
        </authorList>
    </citation>
    <scope>NUCLEOTIDE SEQUENCE [LARGE SCALE GENOMIC DNA]</scope>
    <source>
        <strain evidence="1 2">JCM 31289</strain>
    </source>
</reference>
<dbReference type="OrthoDB" id="7870694at2"/>
<protein>
    <submittedName>
        <fullName evidence="1">Uncharacterized protein</fullName>
    </submittedName>
</protein>
<evidence type="ECO:0000313" key="2">
    <source>
        <dbReference type="Proteomes" id="UP000297948"/>
    </source>
</evidence>
<sequence length="142" mass="15496">MGILTAARAGSTEAAVELMDQCLVADTVGTTLLRESHQARGIRRGTAKAAEPADGLWERLAAYAEWIPEHEYERRRRLSALRGHTVDSAHPPTHLRRQRLLLDAPAPAAVVADDGRERRIGAELDPARGALARRILGRAPGR</sequence>
<name>A0A4Z0HBQ5_9ACTN</name>
<accession>A0A4Z0HBQ5</accession>
<dbReference type="Proteomes" id="UP000297948">
    <property type="component" value="Unassembled WGS sequence"/>
</dbReference>
<comment type="caution">
    <text evidence="1">The sequence shown here is derived from an EMBL/GenBank/DDBJ whole genome shotgun (WGS) entry which is preliminary data.</text>
</comment>